<dbReference type="GO" id="GO:0006412">
    <property type="term" value="P:translation"/>
    <property type="evidence" value="ECO:0007669"/>
    <property type="project" value="InterPro"/>
</dbReference>
<dbReference type="Gene3D" id="3.30.160.20">
    <property type="match status" value="1"/>
</dbReference>
<dbReference type="EMBL" id="BPVZ01000033">
    <property type="protein sequence ID" value="GKV10929.1"/>
    <property type="molecule type" value="Genomic_DNA"/>
</dbReference>
<evidence type="ECO:0000256" key="1">
    <source>
        <dbReference type="ARBA" id="ARBA00022730"/>
    </source>
</evidence>
<dbReference type="PROSITE" id="PS50881">
    <property type="entry name" value="S5_DSRBD"/>
    <property type="match status" value="1"/>
</dbReference>
<evidence type="ECO:0000256" key="5">
    <source>
        <dbReference type="PROSITE-ProRule" id="PRU00268"/>
    </source>
</evidence>
<keyword evidence="3 5" id="KW-0689">Ribosomal protein</keyword>
<evidence type="ECO:0000256" key="4">
    <source>
        <dbReference type="ARBA" id="ARBA00023274"/>
    </source>
</evidence>
<dbReference type="PANTHER" id="PTHR13718">
    <property type="entry name" value="RIBOSOMAL S SUBUNIT"/>
    <property type="match status" value="1"/>
</dbReference>
<dbReference type="InterPro" id="IPR013810">
    <property type="entry name" value="Ribosomal_uS5_N"/>
</dbReference>
<evidence type="ECO:0000259" key="6">
    <source>
        <dbReference type="PROSITE" id="PS50881"/>
    </source>
</evidence>
<feature type="domain" description="S5 DRBM" evidence="6">
    <location>
        <begin position="111"/>
        <end position="174"/>
    </location>
</feature>
<protein>
    <recommendedName>
        <fullName evidence="6">S5 DRBM domain-containing protein</fullName>
    </recommendedName>
</protein>
<proteinExistence type="predicted"/>
<dbReference type="GO" id="GO:0019843">
    <property type="term" value="F:rRNA binding"/>
    <property type="evidence" value="ECO:0007669"/>
    <property type="project" value="UniProtKB-KW"/>
</dbReference>
<dbReference type="GO" id="GO:0005763">
    <property type="term" value="C:mitochondrial small ribosomal subunit"/>
    <property type="evidence" value="ECO:0007669"/>
    <property type="project" value="TreeGrafter"/>
</dbReference>
<sequence length="185" mass="20218">MATLTAAALPSFSSLIVHNPTTPRFSLLFPTSSKSSPPSRPFLCLSYKVVLRPRAKPSDIDTSFFDNLDPEDDIVFDPPTPPEGFVPPPSFDDGPEEAEEDIARHIVGDGFEERVVQVRRVTKVVKGGKQLHFRAIVVVGDKQGQVGVGVGKAKEVIAAVQKSAVNARRNIITVPMTKYLTFPHR</sequence>
<comment type="caution">
    <text evidence="7">The sequence shown here is derived from an EMBL/GenBank/DDBJ whole genome shotgun (WGS) entry which is preliminary data.</text>
</comment>
<dbReference type="InterPro" id="IPR018192">
    <property type="entry name" value="Ribosomal_uS5_N_CS"/>
</dbReference>
<evidence type="ECO:0000313" key="8">
    <source>
        <dbReference type="Proteomes" id="UP001054252"/>
    </source>
</evidence>
<gene>
    <name evidence="7" type="ORF">SLEP1_g22233</name>
</gene>
<keyword evidence="1" id="KW-0699">rRNA-binding</keyword>
<reference evidence="7 8" key="1">
    <citation type="journal article" date="2021" name="Commun. Biol.">
        <title>The genome of Shorea leprosula (Dipterocarpaceae) highlights the ecological relevance of drought in aseasonal tropical rainforests.</title>
        <authorList>
            <person name="Ng K.K.S."/>
            <person name="Kobayashi M.J."/>
            <person name="Fawcett J.A."/>
            <person name="Hatakeyama M."/>
            <person name="Paape T."/>
            <person name="Ng C.H."/>
            <person name="Ang C.C."/>
            <person name="Tnah L.H."/>
            <person name="Lee C.T."/>
            <person name="Nishiyama T."/>
            <person name="Sese J."/>
            <person name="O'Brien M.J."/>
            <person name="Copetti D."/>
            <person name="Mohd Noor M.I."/>
            <person name="Ong R.C."/>
            <person name="Putra M."/>
            <person name="Sireger I.Z."/>
            <person name="Indrioko S."/>
            <person name="Kosugi Y."/>
            <person name="Izuno A."/>
            <person name="Isagi Y."/>
            <person name="Lee S.L."/>
            <person name="Shimizu K.K."/>
        </authorList>
    </citation>
    <scope>NUCLEOTIDE SEQUENCE [LARGE SCALE GENOMIC DNA]</scope>
    <source>
        <strain evidence="7">214</strain>
    </source>
</reference>
<dbReference type="AlphaFoldDB" id="A0AAV5J8I8"/>
<evidence type="ECO:0000256" key="2">
    <source>
        <dbReference type="ARBA" id="ARBA00022884"/>
    </source>
</evidence>
<dbReference type="SUPFAM" id="SSF54768">
    <property type="entry name" value="dsRNA-binding domain-like"/>
    <property type="match status" value="1"/>
</dbReference>
<keyword evidence="4 5" id="KW-0687">Ribonucleoprotein</keyword>
<keyword evidence="8" id="KW-1185">Reference proteome</keyword>
<dbReference type="Proteomes" id="UP001054252">
    <property type="component" value="Unassembled WGS sequence"/>
</dbReference>
<name>A0AAV5J8I8_9ROSI</name>
<dbReference type="InterPro" id="IPR000851">
    <property type="entry name" value="Ribosomal_uS5"/>
</dbReference>
<evidence type="ECO:0000256" key="3">
    <source>
        <dbReference type="ARBA" id="ARBA00022980"/>
    </source>
</evidence>
<dbReference type="GO" id="GO:0003735">
    <property type="term" value="F:structural constituent of ribosome"/>
    <property type="evidence" value="ECO:0007669"/>
    <property type="project" value="UniProtKB-UniRule"/>
</dbReference>
<dbReference type="PROSITE" id="PS00585">
    <property type="entry name" value="RIBOSOMAL_S5"/>
    <property type="match status" value="1"/>
</dbReference>
<dbReference type="Pfam" id="PF00333">
    <property type="entry name" value="Ribosomal_S5"/>
    <property type="match status" value="1"/>
</dbReference>
<dbReference type="PANTHER" id="PTHR13718:SF61">
    <property type="entry name" value="SMALL RIBOSOMAL SUBUNIT PROTEIN US5M"/>
    <property type="match status" value="1"/>
</dbReference>
<dbReference type="FunFam" id="3.30.160.20:FF:000001">
    <property type="entry name" value="30S ribosomal protein S5"/>
    <property type="match status" value="1"/>
</dbReference>
<evidence type="ECO:0000313" key="7">
    <source>
        <dbReference type="EMBL" id="GKV10929.1"/>
    </source>
</evidence>
<accession>A0AAV5J8I8</accession>
<keyword evidence="2" id="KW-0694">RNA-binding</keyword>
<organism evidence="7 8">
    <name type="scientific">Rubroshorea leprosula</name>
    <dbReference type="NCBI Taxonomy" id="152421"/>
    <lineage>
        <taxon>Eukaryota</taxon>
        <taxon>Viridiplantae</taxon>
        <taxon>Streptophyta</taxon>
        <taxon>Embryophyta</taxon>
        <taxon>Tracheophyta</taxon>
        <taxon>Spermatophyta</taxon>
        <taxon>Magnoliopsida</taxon>
        <taxon>eudicotyledons</taxon>
        <taxon>Gunneridae</taxon>
        <taxon>Pentapetalae</taxon>
        <taxon>rosids</taxon>
        <taxon>malvids</taxon>
        <taxon>Malvales</taxon>
        <taxon>Dipterocarpaceae</taxon>
        <taxon>Rubroshorea</taxon>
    </lineage>
</organism>